<keyword evidence="4" id="KW-1185">Reference proteome</keyword>
<evidence type="ECO:0000313" key="4">
    <source>
        <dbReference type="Proteomes" id="UP001276659"/>
    </source>
</evidence>
<evidence type="ECO:0000313" key="3">
    <source>
        <dbReference type="EMBL" id="KAK3178570.1"/>
    </source>
</evidence>
<sequence>MDSTSPELVLGPVLLSKPRKPVSSKDWEEQRENFTRLYAIENHSLRVTMVEMRRLYSFEATERQYKRRIAQWHLDKKIKDDEMRIMLRKRKQRKRKGKKSIFTIRGRRVNPKKMEQLSPRNVSQKDSQSDGESICTVTLPPISSLIGFSPRAKTLFEASCGVDKEIQAGSPLTTMKTFQSLDTVFHGLDVNFIDRDIQLGDIPGEETELDHYGSKIAYEIPKSLMPLPDALSKNAINFLYFHHFINHTSKLLVTHDCLNSPFKTILPQSKRPRSRTFLSSRIERRYYVSLEI</sequence>
<dbReference type="InterPro" id="IPR025676">
    <property type="entry name" value="Clr5_dom"/>
</dbReference>
<organism evidence="3 4">
    <name type="scientific">Lepraria neglecta</name>
    <dbReference type="NCBI Taxonomy" id="209136"/>
    <lineage>
        <taxon>Eukaryota</taxon>
        <taxon>Fungi</taxon>
        <taxon>Dikarya</taxon>
        <taxon>Ascomycota</taxon>
        <taxon>Pezizomycotina</taxon>
        <taxon>Lecanoromycetes</taxon>
        <taxon>OSLEUM clade</taxon>
        <taxon>Lecanoromycetidae</taxon>
        <taxon>Lecanorales</taxon>
        <taxon>Lecanorineae</taxon>
        <taxon>Stereocaulaceae</taxon>
        <taxon>Lepraria</taxon>
    </lineage>
</organism>
<feature type="region of interest" description="Disordered" evidence="1">
    <location>
        <begin position="110"/>
        <end position="133"/>
    </location>
</feature>
<protein>
    <recommendedName>
        <fullName evidence="2">Clr5 domain-containing protein</fullName>
    </recommendedName>
</protein>
<accession>A0AAE0DQ15</accession>
<dbReference type="Pfam" id="PF14420">
    <property type="entry name" value="Clr5"/>
    <property type="match status" value="1"/>
</dbReference>
<reference evidence="3" key="1">
    <citation type="submission" date="2022-11" db="EMBL/GenBank/DDBJ databases">
        <title>Chromosomal genome sequence assembly and mating type (MAT) locus characterization of the leprose asexual lichenized fungus Lepraria neglecta (Nyl.) Erichsen.</title>
        <authorList>
            <person name="Allen J.L."/>
            <person name="Pfeffer B."/>
        </authorList>
    </citation>
    <scope>NUCLEOTIDE SEQUENCE</scope>
    <source>
        <strain evidence="3">Allen 5258</strain>
    </source>
</reference>
<name>A0AAE0DQ15_9LECA</name>
<dbReference type="EMBL" id="JASNWA010000003">
    <property type="protein sequence ID" value="KAK3178570.1"/>
    <property type="molecule type" value="Genomic_DNA"/>
</dbReference>
<proteinExistence type="predicted"/>
<dbReference type="Proteomes" id="UP001276659">
    <property type="component" value="Unassembled WGS sequence"/>
</dbReference>
<gene>
    <name evidence="3" type="ORF">OEA41_000707</name>
</gene>
<comment type="caution">
    <text evidence="3">The sequence shown here is derived from an EMBL/GenBank/DDBJ whole genome shotgun (WGS) entry which is preliminary data.</text>
</comment>
<dbReference type="PANTHER" id="PTHR38788">
    <property type="entry name" value="CLR5 DOMAIN-CONTAINING PROTEIN"/>
    <property type="match status" value="1"/>
</dbReference>
<dbReference type="AlphaFoldDB" id="A0AAE0DQ15"/>
<feature type="domain" description="Clr5" evidence="2">
    <location>
        <begin position="24"/>
        <end position="76"/>
    </location>
</feature>
<dbReference type="PANTHER" id="PTHR38788:SF3">
    <property type="entry name" value="CLR5 DOMAIN-CONTAINING PROTEIN"/>
    <property type="match status" value="1"/>
</dbReference>
<evidence type="ECO:0000256" key="1">
    <source>
        <dbReference type="SAM" id="MobiDB-lite"/>
    </source>
</evidence>
<evidence type="ECO:0000259" key="2">
    <source>
        <dbReference type="Pfam" id="PF14420"/>
    </source>
</evidence>